<gene>
    <name evidence="1" type="ORF">DSTB1V02_LOCUS10958</name>
</gene>
<reference evidence="1" key="1">
    <citation type="submission" date="2020-11" db="EMBL/GenBank/DDBJ databases">
        <authorList>
            <person name="Tran Van P."/>
        </authorList>
    </citation>
    <scope>NUCLEOTIDE SEQUENCE</scope>
</reference>
<keyword evidence="2" id="KW-1185">Reference proteome</keyword>
<evidence type="ECO:0000313" key="2">
    <source>
        <dbReference type="Proteomes" id="UP000677054"/>
    </source>
</evidence>
<organism evidence="1">
    <name type="scientific">Darwinula stevensoni</name>
    <dbReference type="NCBI Taxonomy" id="69355"/>
    <lineage>
        <taxon>Eukaryota</taxon>
        <taxon>Metazoa</taxon>
        <taxon>Ecdysozoa</taxon>
        <taxon>Arthropoda</taxon>
        <taxon>Crustacea</taxon>
        <taxon>Oligostraca</taxon>
        <taxon>Ostracoda</taxon>
        <taxon>Podocopa</taxon>
        <taxon>Podocopida</taxon>
        <taxon>Darwinulocopina</taxon>
        <taxon>Darwinuloidea</taxon>
        <taxon>Darwinulidae</taxon>
        <taxon>Darwinula</taxon>
    </lineage>
</organism>
<dbReference type="EMBL" id="CAJPEV010003352">
    <property type="protein sequence ID" value="CAG0899558.1"/>
    <property type="molecule type" value="Genomic_DNA"/>
</dbReference>
<proteinExistence type="predicted"/>
<dbReference type="Proteomes" id="UP000677054">
    <property type="component" value="Unassembled WGS sequence"/>
</dbReference>
<accession>A0A7R9FQJ6</accession>
<sequence>MQTPNRLDDYEWPEEWRRKVIVYSICAGMTNNDIVDKLKLPLRTIQRIRKQLVDSDFDVEAVAARKTQDRAEQRPSCEYLRKSYEGMALQDGNRGCSTAAANKNSALTCQKRDDTSVAGDGPAQGSRTSLDLPATAAHCSLLTSLWNRAPFDADRTSPLSDYPSSSVIRGFIRFVSSLLAAPSNGIHYRGKHSHDAVSFCSRSLFGDSRSCATSERDRVSVRVRFRVLYSKRICRLGLVLVGACDRGVEVNLIVFSDGFGLLTRPRQEFENVVDRFDSDVTRQGRCQVITQVVVFSRNPE</sequence>
<name>A0A7R9FQJ6_9CRUS</name>
<dbReference type="AlphaFoldDB" id="A0A7R9FQJ6"/>
<dbReference type="EMBL" id="LR902869">
    <property type="protein sequence ID" value="CAD7251191.1"/>
    <property type="molecule type" value="Genomic_DNA"/>
</dbReference>
<protein>
    <submittedName>
        <fullName evidence="1">Uncharacterized protein</fullName>
    </submittedName>
</protein>
<evidence type="ECO:0000313" key="1">
    <source>
        <dbReference type="EMBL" id="CAD7251191.1"/>
    </source>
</evidence>